<evidence type="ECO:0000313" key="14">
    <source>
        <dbReference type="Proteomes" id="UP001565283"/>
    </source>
</evidence>
<dbReference type="Gene3D" id="2.40.30.10">
    <property type="entry name" value="Translation factors"/>
    <property type="match status" value="1"/>
</dbReference>
<evidence type="ECO:0000256" key="4">
    <source>
        <dbReference type="ARBA" id="ARBA00022714"/>
    </source>
</evidence>
<proteinExistence type="inferred from homology"/>
<accession>A0ABV4D0U0</accession>
<dbReference type="HAMAP" id="MF_01211">
    <property type="entry name" value="DHODB_Fe_S_bind"/>
    <property type="match status" value="1"/>
</dbReference>
<evidence type="ECO:0000313" key="13">
    <source>
        <dbReference type="EMBL" id="MEY8443173.1"/>
    </source>
</evidence>
<keyword evidence="2 11" id="KW-0813">Transport</keyword>
<comment type="function">
    <text evidence="11">Responsible for channeling the electrons from the oxidation of dihydroorotate from the FMN redox center in the PyrD type B subunit to the ultimate electron acceptor NAD(+).</text>
</comment>
<dbReference type="EMBL" id="JBCLSH010000006">
    <property type="protein sequence ID" value="MEY8443173.1"/>
    <property type="molecule type" value="Genomic_DNA"/>
</dbReference>
<organism evidence="13 14">
    <name type="scientific">Lactococcus ileimucosae</name>
    <dbReference type="NCBI Taxonomy" id="2941329"/>
    <lineage>
        <taxon>Bacteria</taxon>
        <taxon>Bacillati</taxon>
        <taxon>Bacillota</taxon>
        <taxon>Bacilli</taxon>
        <taxon>Lactobacillales</taxon>
        <taxon>Streptococcaceae</taxon>
        <taxon>Lactococcus</taxon>
    </lineage>
</organism>
<dbReference type="InterPro" id="IPR001433">
    <property type="entry name" value="OxRdtase_FAD/NAD-bd"/>
</dbReference>
<dbReference type="InterPro" id="IPR023455">
    <property type="entry name" value="Dihydroorotate_DHASE_ETsu"/>
</dbReference>
<dbReference type="InterPro" id="IPR012165">
    <property type="entry name" value="Cyt_c3_hydrogenase_gsu"/>
</dbReference>
<evidence type="ECO:0000256" key="10">
    <source>
        <dbReference type="ARBA" id="ARBA00023014"/>
    </source>
</evidence>
<protein>
    <recommendedName>
        <fullName evidence="11">Dihydroorotate dehydrogenase B (NAD(+)), electron transfer subunit</fullName>
    </recommendedName>
    <alternativeName>
        <fullName evidence="11">Dihydroorotate oxidase B, electron transfer subunit</fullName>
    </alternativeName>
</protein>
<comment type="caution">
    <text evidence="13">The sequence shown here is derived from an EMBL/GenBank/DDBJ whole genome shotgun (WGS) entry which is preliminary data.</text>
</comment>
<keyword evidence="6 11" id="KW-0274">FAD</keyword>
<evidence type="ECO:0000256" key="7">
    <source>
        <dbReference type="ARBA" id="ARBA00022975"/>
    </source>
</evidence>
<dbReference type="RefSeq" id="WP_277613156.1">
    <property type="nucleotide sequence ID" value="NZ_CALPDE010000010.1"/>
</dbReference>
<feature type="binding site" evidence="11">
    <location>
        <begin position="77"/>
        <end position="79"/>
    </location>
    <ligand>
        <name>FAD</name>
        <dbReference type="ChEBI" id="CHEBI:57692"/>
    </ligand>
</feature>
<evidence type="ECO:0000256" key="5">
    <source>
        <dbReference type="ARBA" id="ARBA00022723"/>
    </source>
</evidence>
<evidence type="ECO:0000256" key="2">
    <source>
        <dbReference type="ARBA" id="ARBA00022448"/>
    </source>
</evidence>
<comment type="subunit">
    <text evidence="11">Heterotetramer of 2 PyrK and 2 PyrD type B subunits.</text>
</comment>
<comment type="cofactor">
    <cofactor evidence="11">
        <name>[2Fe-2S] cluster</name>
        <dbReference type="ChEBI" id="CHEBI:190135"/>
    </cofactor>
    <text evidence="11">Binds 1 [2Fe-2S] cluster per subunit.</text>
</comment>
<dbReference type="Proteomes" id="UP001565283">
    <property type="component" value="Unassembled WGS sequence"/>
</dbReference>
<evidence type="ECO:0000256" key="1">
    <source>
        <dbReference type="ARBA" id="ARBA00006422"/>
    </source>
</evidence>
<dbReference type="NCBIfam" id="NF000797">
    <property type="entry name" value="PRK00054.1-2"/>
    <property type="match status" value="1"/>
</dbReference>
<dbReference type="Gene3D" id="3.40.50.80">
    <property type="entry name" value="Nucleotide-binding domain of ferredoxin-NADP reductase (FNR) module"/>
    <property type="match status" value="1"/>
</dbReference>
<keyword evidence="9 11" id="KW-0408">Iron</keyword>
<reference evidence="13 14" key="1">
    <citation type="submission" date="2024-03" db="EMBL/GenBank/DDBJ databases">
        <title>Mouse gut bacterial collection (mGBC) of GemPharmatech.</title>
        <authorList>
            <person name="He Y."/>
            <person name="Dong L."/>
            <person name="Wu D."/>
            <person name="Gao X."/>
            <person name="Lin Z."/>
        </authorList>
    </citation>
    <scope>NUCLEOTIDE SEQUENCE [LARGE SCALE GENOMIC DNA]</scope>
    <source>
        <strain evidence="13 14">61-15</strain>
    </source>
</reference>
<evidence type="ECO:0000256" key="6">
    <source>
        <dbReference type="ARBA" id="ARBA00022827"/>
    </source>
</evidence>
<comment type="similarity">
    <text evidence="1 11">Belongs to the PyrK family.</text>
</comment>
<dbReference type="InterPro" id="IPR037117">
    <property type="entry name" value="Dihydroorotate_DH_ele_sf"/>
</dbReference>
<dbReference type="CDD" id="cd06218">
    <property type="entry name" value="DHOD_e_trans"/>
    <property type="match status" value="1"/>
</dbReference>
<dbReference type="InterPro" id="IPR050353">
    <property type="entry name" value="PyrK_electron_transfer"/>
</dbReference>
<evidence type="ECO:0000259" key="12">
    <source>
        <dbReference type="PROSITE" id="PS51384"/>
    </source>
</evidence>
<keyword evidence="14" id="KW-1185">Reference proteome</keyword>
<dbReference type="Pfam" id="PF10418">
    <property type="entry name" value="DHODB_Fe-S_bind"/>
    <property type="match status" value="1"/>
</dbReference>
<dbReference type="Pfam" id="PF00175">
    <property type="entry name" value="NAD_binding_1"/>
    <property type="match status" value="1"/>
</dbReference>
<keyword evidence="3 11" id="KW-0285">Flavoprotein</keyword>
<dbReference type="SUPFAM" id="SSF52343">
    <property type="entry name" value="Ferredoxin reductase-like, C-terminal NADP-linked domain"/>
    <property type="match status" value="1"/>
</dbReference>
<keyword evidence="10 11" id="KW-0411">Iron-sulfur</keyword>
<dbReference type="InterPro" id="IPR039261">
    <property type="entry name" value="FNR_nucleotide-bd"/>
</dbReference>
<feature type="binding site" evidence="11">
    <location>
        <position position="238"/>
    </location>
    <ligand>
        <name>[2Fe-2S] cluster</name>
        <dbReference type="ChEBI" id="CHEBI:190135"/>
    </ligand>
</feature>
<evidence type="ECO:0000256" key="9">
    <source>
        <dbReference type="ARBA" id="ARBA00023004"/>
    </source>
</evidence>
<feature type="binding site" evidence="11">
    <location>
        <begin position="60"/>
        <end position="63"/>
    </location>
    <ligand>
        <name>FAD</name>
        <dbReference type="ChEBI" id="CHEBI:57692"/>
    </ligand>
</feature>
<comment type="pathway">
    <text evidence="11">Pyrimidine metabolism; UMP biosynthesis via de novo pathway; orotate from (S)-dihydroorotate (NAD(+) route): step 1/1.</text>
</comment>
<keyword evidence="8 11" id="KW-0249">Electron transport</keyword>
<dbReference type="PIRSF" id="PIRSF006816">
    <property type="entry name" value="Cyc3_hyd_g"/>
    <property type="match status" value="1"/>
</dbReference>
<gene>
    <name evidence="11" type="primary">pyrK</name>
    <name evidence="13" type="ORF">AALA52_02800</name>
</gene>
<keyword evidence="5 11" id="KW-0479">Metal-binding</keyword>
<dbReference type="PANTHER" id="PTHR43513:SF3">
    <property type="entry name" value="DIHYDROOROTATE DEHYDROGENASE B (NAD(+)), ELECTRON TRANSFER SUBUNIT-RELATED"/>
    <property type="match status" value="1"/>
</dbReference>
<keyword evidence="7 11" id="KW-0665">Pyrimidine biosynthesis</keyword>
<feature type="binding site" evidence="11">
    <location>
        <position position="256"/>
    </location>
    <ligand>
        <name>[2Fe-2S] cluster</name>
        <dbReference type="ChEBI" id="CHEBI:190135"/>
    </ligand>
</feature>
<feature type="domain" description="FAD-binding FR-type" evidence="12">
    <location>
        <begin position="10"/>
        <end position="111"/>
    </location>
</feature>
<evidence type="ECO:0000256" key="3">
    <source>
        <dbReference type="ARBA" id="ARBA00022630"/>
    </source>
</evidence>
<dbReference type="InterPro" id="IPR017927">
    <property type="entry name" value="FAD-bd_FR_type"/>
</dbReference>
<feature type="binding site" evidence="11">
    <location>
        <position position="241"/>
    </location>
    <ligand>
        <name>[2Fe-2S] cluster</name>
        <dbReference type="ChEBI" id="CHEBI:190135"/>
    </ligand>
</feature>
<dbReference type="PROSITE" id="PS51384">
    <property type="entry name" value="FAD_FR"/>
    <property type="match status" value="1"/>
</dbReference>
<keyword evidence="4 11" id="KW-0001">2Fe-2S</keyword>
<feature type="binding site" evidence="11">
    <location>
        <begin position="86"/>
        <end position="87"/>
    </location>
    <ligand>
        <name>FAD</name>
        <dbReference type="ChEBI" id="CHEBI:57692"/>
    </ligand>
</feature>
<feature type="binding site" evidence="11">
    <location>
        <position position="233"/>
    </location>
    <ligand>
        <name>[2Fe-2S] cluster</name>
        <dbReference type="ChEBI" id="CHEBI:190135"/>
    </ligand>
</feature>
<dbReference type="Gene3D" id="2.10.240.10">
    <property type="entry name" value="Dihydroorotate dehydrogenase, electron transfer subunit"/>
    <property type="match status" value="1"/>
</dbReference>
<dbReference type="PANTHER" id="PTHR43513">
    <property type="entry name" value="DIHYDROOROTATE DEHYDROGENASE B (NAD(+)), ELECTRON TRANSFER SUBUNIT"/>
    <property type="match status" value="1"/>
</dbReference>
<evidence type="ECO:0000256" key="8">
    <source>
        <dbReference type="ARBA" id="ARBA00022982"/>
    </source>
</evidence>
<name>A0ABV4D0U0_9LACT</name>
<dbReference type="SUPFAM" id="SSF63380">
    <property type="entry name" value="Riboflavin synthase domain-like"/>
    <property type="match status" value="1"/>
</dbReference>
<dbReference type="InterPro" id="IPR019480">
    <property type="entry name" value="Dihydroorotate_DH_Fe-S-bd"/>
</dbReference>
<sequence length="269" mass="29362">MVLQKGGVMKLQEEMLIVSQKEVAEDIFELVLQGDLVNDMEMAGQFLQLKVPSQDLLLRRPISISSWNKQEKTCTLLYRRGDKTTGTYLLSKMVAGQSVDILGPLGKGFPVDEVTKTDQVLIIGGGIGVPPLYELAKQLSKKDCAITVLLGFARAEVKILEEQFAQLPNVQVKVATDNGSYGYHGHIGQLLNQLDQEADAVYACGAPMMLKAVATKFENLERLYLSMEARMACGIGACYACVVPDKKDPNHALKVCQDGPVFKGNGVVI</sequence>
<dbReference type="InterPro" id="IPR017938">
    <property type="entry name" value="Riboflavin_synthase-like_b-brl"/>
</dbReference>
<comment type="cofactor">
    <cofactor evidence="11">
        <name>FAD</name>
        <dbReference type="ChEBI" id="CHEBI:57692"/>
    </cofactor>
    <text evidence="11">Binds 1 FAD per subunit.</text>
</comment>
<evidence type="ECO:0000256" key="11">
    <source>
        <dbReference type="HAMAP-Rule" id="MF_01211"/>
    </source>
</evidence>